<feature type="compositionally biased region" description="Polar residues" evidence="1">
    <location>
        <begin position="394"/>
        <end position="417"/>
    </location>
</feature>
<reference evidence="2" key="1">
    <citation type="submission" date="2021-02" db="EMBL/GenBank/DDBJ databases">
        <authorList>
            <person name="Nowell W R."/>
        </authorList>
    </citation>
    <scope>NUCLEOTIDE SEQUENCE</scope>
</reference>
<accession>A0A815L3S4</accession>
<feature type="region of interest" description="Disordered" evidence="1">
    <location>
        <begin position="745"/>
        <end position="768"/>
    </location>
</feature>
<organism evidence="2 3">
    <name type="scientific">Adineta ricciae</name>
    <name type="common">Rotifer</name>
    <dbReference type="NCBI Taxonomy" id="249248"/>
    <lineage>
        <taxon>Eukaryota</taxon>
        <taxon>Metazoa</taxon>
        <taxon>Spiralia</taxon>
        <taxon>Gnathifera</taxon>
        <taxon>Rotifera</taxon>
        <taxon>Eurotatoria</taxon>
        <taxon>Bdelloidea</taxon>
        <taxon>Adinetida</taxon>
        <taxon>Adinetidae</taxon>
        <taxon>Adineta</taxon>
    </lineage>
</organism>
<feature type="compositionally biased region" description="Low complexity" evidence="1">
    <location>
        <begin position="350"/>
        <end position="360"/>
    </location>
</feature>
<keyword evidence="3" id="KW-1185">Reference proteome</keyword>
<feature type="region of interest" description="Disordered" evidence="1">
    <location>
        <begin position="387"/>
        <end position="417"/>
    </location>
</feature>
<feature type="compositionally biased region" description="Basic and acidic residues" evidence="1">
    <location>
        <begin position="750"/>
        <end position="768"/>
    </location>
</feature>
<evidence type="ECO:0000256" key="1">
    <source>
        <dbReference type="SAM" id="MobiDB-lite"/>
    </source>
</evidence>
<protein>
    <submittedName>
        <fullName evidence="2">Uncharacterized protein</fullName>
    </submittedName>
</protein>
<evidence type="ECO:0000313" key="3">
    <source>
        <dbReference type="Proteomes" id="UP000663828"/>
    </source>
</evidence>
<proteinExistence type="predicted"/>
<gene>
    <name evidence="2" type="ORF">XAT740_LOCUS34220</name>
</gene>
<feature type="region of interest" description="Disordered" evidence="1">
    <location>
        <begin position="429"/>
        <end position="451"/>
    </location>
</feature>
<dbReference type="Proteomes" id="UP000663828">
    <property type="component" value="Unassembled WGS sequence"/>
</dbReference>
<dbReference type="EMBL" id="CAJNOR010003325">
    <property type="protein sequence ID" value="CAF1402434.1"/>
    <property type="molecule type" value="Genomic_DNA"/>
</dbReference>
<feature type="region of interest" description="Disordered" evidence="1">
    <location>
        <begin position="335"/>
        <end position="360"/>
    </location>
</feature>
<comment type="caution">
    <text evidence="2">The sequence shown here is derived from an EMBL/GenBank/DDBJ whole genome shotgun (WGS) entry which is preliminary data.</text>
</comment>
<dbReference type="AlphaFoldDB" id="A0A815L3S4"/>
<name>A0A815L3S4_ADIRI</name>
<evidence type="ECO:0000313" key="2">
    <source>
        <dbReference type="EMBL" id="CAF1402434.1"/>
    </source>
</evidence>
<sequence>MVSLINIVVFLLLPLYSFEYFLWRNIPRSIEENIKHRLTTDLRQCAENAFTFSHFGYPINHQLTVRMIILPNYIKSYRILRQDLVEHLLNFDVNNPIDLAVLRSAISSLTSTFLQIIPPLKPSVNADQSIIASLEKCLTDLRDYLAVLQNKLATSFENSKTINSALWEHLQVFKKTEESHSKCWFSCKKLRATMEQQSAHLFALQLNATNADTEMKEWKGLIGNVDHLILRHQQNLHLIKDRFQKQTLFENFFVNFQSMFDSFNATSDNLIDQLFNLKPIIKQMNIFYVVLRQNYSIIPFLEPLILNKDLQRLNEKITEMKLYLEHLQTIITSTIEDQSTSEDEYDDSNPSVPDDTSVDTTTIQLTTEQEVDTNYSSEETSTMIQGENNDDQKISPQNSAATTTQDTFFDGQGSASYDTSLETSTMVKDESSSTINDDEYDDKNSFVPENTSIDTTTTRLSTENEIDSSSSSSATSILISNEYNDDDQQITLSDTTTVIQDEYDSDVPVTILQTNENEHDNDSSFILEDTSIDTTTIHPTTKEEEEPDSSYLFPETSTIVQDESDSTVTVTIPPTEIAMYDEELTTPDVKHDQYRVIERCEVMTISNDENSTKLNCTWVLVPTDEDEPIPTTTSLMTTDTTTKSISNIFNNETIVAEVENSTTSYDENNFDENITTTILPEHSSSTEIIKTNSEENKEEEYKDYPIDESTTVEIETTSSTFRPFDRKYLFNIIRPETLTIVQNEANSQNKDADEHNAFSKTIDENEDE</sequence>